<comment type="cofactor">
    <cofactor evidence="1">
        <name>Mg(2+)</name>
        <dbReference type="ChEBI" id="CHEBI:18420"/>
    </cofactor>
</comment>
<protein>
    <submittedName>
        <fullName evidence="2">Ribonuclease activity regulator RraA</fullName>
    </submittedName>
</protein>
<dbReference type="Gene3D" id="3.50.30.40">
    <property type="entry name" value="Ribonuclease E inhibitor RraA/RraA-like"/>
    <property type="match status" value="1"/>
</dbReference>
<dbReference type="PANTHER" id="PTHR33254:SF16">
    <property type="entry name" value="BLR3842 PROTEIN"/>
    <property type="match status" value="1"/>
</dbReference>
<sequence>MTAITSTDHASYAELSSLTRERLMRASTASLHTLLFKRGLRNTFIQNAVQMNSKETHMVGQAFTLRYIPAREDIDTVAAFRDPKHPQRLAVETVPAGHVMVSDCRQDASAASAGSILLTRLEYRQCAGFVSDAGIRDSAAAAAMNLPIFCAKPSAPTNLTKHHAVELQVPIGCGGVPVFPGDVLVGDADGVMVVPLELADEIAEEASQMEDFEDYVLEKVRTGTPVIGLYPPTDEARAEFERHMAAKQQ</sequence>
<evidence type="ECO:0000313" key="3">
    <source>
        <dbReference type="Proteomes" id="UP000319941"/>
    </source>
</evidence>
<dbReference type="InterPro" id="IPR036704">
    <property type="entry name" value="RraA/RraA-like_sf"/>
</dbReference>
<dbReference type="Pfam" id="PF03737">
    <property type="entry name" value="RraA-like"/>
    <property type="match status" value="1"/>
</dbReference>
<dbReference type="NCBIfam" id="NF006093">
    <property type="entry name" value="PRK08245.1"/>
    <property type="match status" value="1"/>
</dbReference>
<feature type="binding site" evidence="1">
    <location>
        <position position="136"/>
    </location>
    <ligand>
        <name>substrate</name>
    </ligand>
</feature>
<dbReference type="InterPro" id="IPR005493">
    <property type="entry name" value="RraA/RraA-like"/>
</dbReference>
<organism evidence="2 3">
    <name type="scientific">Cobetia crustatorum</name>
    <dbReference type="NCBI Taxonomy" id="553385"/>
    <lineage>
        <taxon>Bacteria</taxon>
        <taxon>Pseudomonadati</taxon>
        <taxon>Pseudomonadota</taxon>
        <taxon>Gammaproteobacteria</taxon>
        <taxon>Oceanospirillales</taxon>
        <taxon>Halomonadaceae</taxon>
        <taxon>Cobetia</taxon>
    </lineage>
</organism>
<keyword evidence="1" id="KW-0460">Magnesium</keyword>
<dbReference type="CDD" id="cd16841">
    <property type="entry name" value="RraA_family"/>
    <property type="match status" value="1"/>
</dbReference>
<feature type="binding site" evidence="1">
    <location>
        <position position="137"/>
    </location>
    <ligand>
        <name>Mg(2+)</name>
        <dbReference type="ChEBI" id="CHEBI:18420"/>
    </ligand>
</feature>
<dbReference type="STRING" id="553385.GCA_000591415_02827"/>
<dbReference type="GO" id="GO:0046872">
    <property type="term" value="F:metal ion binding"/>
    <property type="evidence" value="ECO:0007669"/>
    <property type="project" value="UniProtKB-KW"/>
</dbReference>
<proteinExistence type="predicted"/>
<keyword evidence="1" id="KW-0479">Metal-binding</keyword>
<evidence type="ECO:0000256" key="1">
    <source>
        <dbReference type="PIRSR" id="PIRSR605493-1"/>
    </source>
</evidence>
<reference evidence="2 3" key="1">
    <citation type="submission" date="2019-07" db="EMBL/GenBank/DDBJ databases">
        <title>Diversity of Bacteria from Kongsfjorden, Arctic.</title>
        <authorList>
            <person name="Yu Y."/>
        </authorList>
    </citation>
    <scope>NUCLEOTIDE SEQUENCE [LARGE SCALE GENOMIC DNA]</scope>
    <source>
        <strain evidence="2 3">SM1923</strain>
    </source>
</reference>
<dbReference type="OrthoDB" id="8717144at2"/>
<accession>A0A558HQ52</accession>
<comment type="caution">
    <text evidence="2">The sequence shown here is derived from an EMBL/GenBank/DDBJ whole genome shotgun (WGS) entry which is preliminary data.</text>
</comment>
<dbReference type="EMBL" id="VNFH01000004">
    <property type="protein sequence ID" value="TVU71256.1"/>
    <property type="molecule type" value="Genomic_DNA"/>
</dbReference>
<evidence type="ECO:0000313" key="2">
    <source>
        <dbReference type="EMBL" id="TVU71256.1"/>
    </source>
</evidence>
<gene>
    <name evidence="2" type="ORF">FQP86_06930</name>
</gene>
<dbReference type="Proteomes" id="UP000319941">
    <property type="component" value="Unassembled WGS sequence"/>
</dbReference>
<feature type="binding site" evidence="1">
    <location>
        <begin position="114"/>
        <end position="117"/>
    </location>
    <ligand>
        <name>substrate</name>
    </ligand>
</feature>
<name>A0A558HQ52_9GAMM</name>
<dbReference type="AlphaFoldDB" id="A0A558HQ52"/>
<dbReference type="SUPFAM" id="SSF89562">
    <property type="entry name" value="RraA-like"/>
    <property type="match status" value="1"/>
</dbReference>
<dbReference type="RefSeq" id="WP_024952713.1">
    <property type="nucleotide sequence ID" value="NZ_CAWOWR010000097.1"/>
</dbReference>
<keyword evidence="3" id="KW-1185">Reference proteome</keyword>
<dbReference type="PANTHER" id="PTHR33254">
    <property type="entry name" value="4-HYDROXY-4-METHYL-2-OXOGLUTARATE ALDOLASE 3-RELATED"/>
    <property type="match status" value="1"/>
</dbReference>